<dbReference type="Gene3D" id="3.40.50.1820">
    <property type="entry name" value="alpha/beta hydrolase"/>
    <property type="match status" value="1"/>
</dbReference>
<evidence type="ECO:0000313" key="3">
    <source>
        <dbReference type="EMBL" id="MFD0705072.1"/>
    </source>
</evidence>
<dbReference type="SUPFAM" id="SSF53474">
    <property type="entry name" value="alpha/beta-Hydrolases"/>
    <property type="match status" value="1"/>
</dbReference>
<evidence type="ECO:0000256" key="1">
    <source>
        <dbReference type="ARBA" id="ARBA00022801"/>
    </source>
</evidence>
<proteinExistence type="predicted"/>
<dbReference type="InterPro" id="IPR050300">
    <property type="entry name" value="GDXG_lipolytic_enzyme"/>
</dbReference>
<dbReference type="Proteomes" id="UP001597036">
    <property type="component" value="Unassembled WGS sequence"/>
</dbReference>
<reference evidence="4" key="1">
    <citation type="journal article" date="2019" name="Int. J. Syst. Evol. Microbiol.">
        <title>The Global Catalogue of Microorganisms (GCM) 10K type strain sequencing project: providing services to taxonomists for standard genome sequencing and annotation.</title>
        <authorList>
            <consortium name="The Broad Institute Genomics Platform"/>
            <consortium name="The Broad Institute Genome Sequencing Center for Infectious Disease"/>
            <person name="Wu L."/>
            <person name="Ma J."/>
        </authorList>
    </citation>
    <scope>NUCLEOTIDE SEQUENCE [LARGE SCALE GENOMIC DNA]</scope>
    <source>
        <strain evidence="4">CCM 8604</strain>
    </source>
</reference>
<dbReference type="PANTHER" id="PTHR48081">
    <property type="entry name" value="AB HYDROLASE SUPERFAMILY PROTEIN C4A8.06C"/>
    <property type="match status" value="1"/>
</dbReference>
<organism evidence="3 4">
    <name type="scientific">Alloscardovia venturai</name>
    <dbReference type="NCBI Taxonomy" id="1769421"/>
    <lineage>
        <taxon>Bacteria</taxon>
        <taxon>Bacillati</taxon>
        <taxon>Actinomycetota</taxon>
        <taxon>Actinomycetes</taxon>
        <taxon>Bifidobacteriales</taxon>
        <taxon>Bifidobacteriaceae</taxon>
        <taxon>Alloscardovia</taxon>
    </lineage>
</organism>
<sequence>MKLTTAIMKALFDFDDLTRDRALSMPIDVVRFTNITYGTKRPYQQLDVYHPAEEFMHHFTNEHGEIPVIVSVHGGGWIHGSKDTYQYYCMDMARRGFAVVNFSYGLAPQYKFPVFLEDTVQAFDWVYVHARQYNFDTHHVYAIGDSAGANILGLYCALATNSQFAQRIKFDVYRAHVPQAIALSCGVYKTDIKHDKKHTQTMQDDLYSDVFEPYGKYSQRFLMNVTDYVTESFPPTLVITSTGDFLQMQAPLLVHALQKAHVPVKFTIYGTQEDKDKYPHVFHLDIKSTRAMKCNDDQIEFFRQHS</sequence>
<protein>
    <submittedName>
        <fullName evidence="3">Alpha/beta hydrolase</fullName>
    </submittedName>
</protein>
<gene>
    <name evidence="3" type="ORF">ACFQY8_04860</name>
</gene>
<keyword evidence="4" id="KW-1185">Reference proteome</keyword>
<comment type="caution">
    <text evidence="3">The sequence shown here is derived from an EMBL/GenBank/DDBJ whole genome shotgun (WGS) entry which is preliminary data.</text>
</comment>
<dbReference type="InterPro" id="IPR029058">
    <property type="entry name" value="AB_hydrolase_fold"/>
</dbReference>
<feature type="domain" description="Alpha/beta hydrolase fold-3" evidence="2">
    <location>
        <begin position="69"/>
        <end position="270"/>
    </location>
</feature>
<name>A0ABW2Y480_9BIFI</name>
<evidence type="ECO:0000259" key="2">
    <source>
        <dbReference type="Pfam" id="PF07859"/>
    </source>
</evidence>
<dbReference type="EMBL" id="JBHTHQ010000021">
    <property type="protein sequence ID" value="MFD0705072.1"/>
    <property type="molecule type" value="Genomic_DNA"/>
</dbReference>
<keyword evidence="1 3" id="KW-0378">Hydrolase</keyword>
<dbReference type="RefSeq" id="WP_377938769.1">
    <property type="nucleotide sequence ID" value="NZ_JBHTHQ010000021.1"/>
</dbReference>
<accession>A0ABW2Y480</accession>
<dbReference type="Pfam" id="PF07859">
    <property type="entry name" value="Abhydrolase_3"/>
    <property type="match status" value="1"/>
</dbReference>
<evidence type="ECO:0000313" key="4">
    <source>
        <dbReference type="Proteomes" id="UP001597036"/>
    </source>
</evidence>
<dbReference type="InterPro" id="IPR013094">
    <property type="entry name" value="AB_hydrolase_3"/>
</dbReference>
<dbReference type="GO" id="GO:0016787">
    <property type="term" value="F:hydrolase activity"/>
    <property type="evidence" value="ECO:0007669"/>
    <property type="project" value="UniProtKB-KW"/>
</dbReference>